<protein>
    <submittedName>
        <fullName evidence="3">Short-chain dehydrogenase/reductase SDR</fullName>
    </submittedName>
</protein>
<dbReference type="InterPro" id="IPR002347">
    <property type="entry name" value="SDR_fam"/>
</dbReference>
<proteinExistence type="inferred from homology"/>
<name>A0A059FRJ0_9PROT</name>
<feature type="region of interest" description="Disordered" evidence="2">
    <location>
        <begin position="263"/>
        <end position="285"/>
    </location>
</feature>
<dbReference type="STRING" id="1280950.HJO_05260"/>
<gene>
    <name evidence="3" type="ORF">HJO_05260</name>
</gene>
<sequence length="285" mass="30448">MPENSFDMSGKTAIIIGATQGMGAQIAEDIAASGGQVIITSRSQAASDAKAEELNAKYAKGKSIAVGKAGDLSIKSDLQAIVNTAISEFGQITTLVISPTIRPFFGPSIETTDEEIDEQFLYIFKSRFWISAMCIPHMHKAGGGSVVYIGSGSAFESTTERSVYSCARAAEVQMMKNFAAEFGRDNIRFNIISPALIKSSGAEALFKDPAVLERFESRLPMKRHGLVAEISQSAMFLASDLSSFTTGCVVPVDGGRNLHCSSNDLTSSFTPDKDNRHRNPAAAKA</sequence>
<evidence type="ECO:0000256" key="1">
    <source>
        <dbReference type="ARBA" id="ARBA00006484"/>
    </source>
</evidence>
<dbReference type="PRINTS" id="PR00081">
    <property type="entry name" value="GDHRDH"/>
</dbReference>
<dbReference type="Gene3D" id="3.40.50.720">
    <property type="entry name" value="NAD(P)-binding Rossmann-like Domain"/>
    <property type="match status" value="1"/>
</dbReference>
<dbReference type="OrthoDB" id="9789398at2"/>
<dbReference type="Proteomes" id="UP000025171">
    <property type="component" value="Unassembled WGS sequence"/>
</dbReference>
<dbReference type="PANTHER" id="PTHR43943:SF2">
    <property type="entry name" value="DEHYDROGENASE_REDUCTASE 4"/>
    <property type="match status" value="1"/>
</dbReference>
<dbReference type="SUPFAM" id="SSF51735">
    <property type="entry name" value="NAD(P)-binding Rossmann-fold domains"/>
    <property type="match status" value="1"/>
</dbReference>
<evidence type="ECO:0000313" key="4">
    <source>
        <dbReference type="Proteomes" id="UP000025171"/>
    </source>
</evidence>
<evidence type="ECO:0000313" key="3">
    <source>
        <dbReference type="EMBL" id="KCZ93237.1"/>
    </source>
</evidence>
<dbReference type="AlphaFoldDB" id="A0A059FRJ0"/>
<dbReference type="Pfam" id="PF13561">
    <property type="entry name" value="adh_short_C2"/>
    <property type="match status" value="1"/>
</dbReference>
<dbReference type="PATRIC" id="fig|1280950.3.peg.1060"/>
<dbReference type="RefSeq" id="WP_162173779.1">
    <property type="nucleotide sequence ID" value="NZ_ARYK01000002.1"/>
</dbReference>
<comment type="caution">
    <text evidence="3">The sequence shown here is derived from an EMBL/GenBank/DDBJ whole genome shotgun (WGS) entry which is preliminary data.</text>
</comment>
<comment type="similarity">
    <text evidence="1">Belongs to the short-chain dehydrogenases/reductases (SDR) family.</text>
</comment>
<keyword evidence="4" id="KW-1185">Reference proteome</keyword>
<accession>A0A059FRJ0</accession>
<dbReference type="eggNOG" id="COG1028">
    <property type="taxonomic scope" value="Bacteria"/>
</dbReference>
<dbReference type="EMBL" id="ARYK01000002">
    <property type="protein sequence ID" value="KCZ93237.1"/>
    <property type="molecule type" value="Genomic_DNA"/>
</dbReference>
<evidence type="ECO:0000256" key="2">
    <source>
        <dbReference type="SAM" id="MobiDB-lite"/>
    </source>
</evidence>
<dbReference type="InterPro" id="IPR036291">
    <property type="entry name" value="NAD(P)-bd_dom_sf"/>
</dbReference>
<dbReference type="PANTHER" id="PTHR43943">
    <property type="entry name" value="DEHYDROGENASE/REDUCTASE (SDR FAMILY) MEMBER 4"/>
    <property type="match status" value="1"/>
</dbReference>
<organism evidence="3 4">
    <name type="scientific">Hyphomonas johnsonii MHS-2</name>
    <dbReference type="NCBI Taxonomy" id="1280950"/>
    <lineage>
        <taxon>Bacteria</taxon>
        <taxon>Pseudomonadati</taxon>
        <taxon>Pseudomonadota</taxon>
        <taxon>Alphaproteobacteria</taxon>
        <taxon>Hyphomonadales</taxon>
        <taxon>Hyphomonadaceae</taxon>
        <taxon>Hyphomonas</taxon>
    </lineage>
</organism>
<reference evidence="3 4" key="1">
    <citation type="journal article" date="2014" name="Antonie Van Leeuwenhoek">
        <title>Hyphomonas beringensis sp. nov. and Hyphomonas chukchiensis sp. nov., isolated from surface seawater of the Bering Sea and Chukchi Sea.</title>
        <authorList>
            <person name="Li C."/>
            <person name="Lai Q."/>
            <person name="Li G."/>
            <person name="Dong C."/>
            <person name="Wang J."/>
            <person name="Liao Y."/>
            <person name="Shao Z."/>
        </authorList>
    </citation>
    <scope>NUCLEOTIDE SEQUENCE [LARGE SCALE GENOMIC DNA]</scope>
    <source>
        <strain evidence="3 4">MHS-2</strain>
    </source>
</reference>